<sequence length="298" mass="35337">MSSFSRLDRAYQNAKIIPFDDSSKFILFSDCHRGDNSFADDFANNRNIYFHALNHYFRMGFEYCELGDGDELWENLKFEYIFEAHKNVFQLLRKFHLTNRLHMVWGNHDMVYRDKAYVDKHLSSYFEPIDGEDKALFEGLAYHEALVLKHKETDQELFLTHGHQADWWNYKFWRVGRFLVRILWKPLQVVGIADPTSPAKNYKELIRIERRIKRWIVRNKLRITIAGHTHRPRFPEPGQIPFFNDGSCVHPRSITGIEIENGHISLIKWHIDTKIDGTLQIVRVLLEGPENLRDYISG</sequence>
<dbReference type="GO" id="GO:0008758">
    <property type="term" value="F:UDP-2,3-diacylglucosamine hydrolase activity"/>
    <property type="evidence" value="ECO:0007669"/>
    <property type="project" value="TreeGrafter"/>
</dbReference>
<evidence type="ECO:0000313" key="8">
    <source>
        <dbReference type="Proteomes" id="UP000050280"/>
    </source>
</evidence>
<protein>
    <recommendedName>
        <fullName evidence="6">Calcineurin-like phosphoesterase domain-containing protein</fullName>
    </recommendedName>
</protein>
<dbReference type="GO" id="GO:0046872">
    <property type="term" value="F:metal ion binding"/>
    <property type="evidence" value="ECO:0007669"/>
    <property type="project" value="UniProtKB-KW"/>
</dbReference>
<dbReference type="PATRIC" id="fig|1300341.3.peg.1391"/>
<evidence type="ECO:0000256" key="5">
    <source>
        <dbReference type="ARBA" id="ARBA00023211"/>
    </source>
</evidence>
<dbReference type="InterPro" id="IPR004843">
    <property type="entry name" value="Calcineurin-like_PHP"/>
</dbReference>
<dbReference type="EMBL" id="LDJX01000002">
    <property type="protein sequence ID" value="KPM32761.1"/>
    <property type="molecule type" value="Genomic_DNA"/>
</dbReference>
<name>A0A0P7B192_9FLAO</name>
<dbReference type="AlphaFoldDB" id="A0A0P7B192"/>
<evidence type="ECO:0000256" key="2">
    <source>
        <dbReference type="ARBA" id="ARBA00022519"/>
    </source>
</evidence>
<dbReference type="OrthoDB" id="9773199at2"/>
<dbReference type="STRING" id="1300341.I595_1188"/>
<dbReference type="SUPFAM" id="SSF56300">
    <property type="entry name" value="Metallo-dependent phosphatases"/>
    <property type="match status" value="1"/>
</dbReference>
<dbReference type="InterPro" id="IPR043461">
    <property type="entry name" value="LpxH-like"/>
</dbReference>
<dbReference type="InterPro" id="IPR029052">
    <property type="entry name" value="Metallo-depent_PP-like"/>
</dbReference>
<organism evidence="7 8">
    <name type="scientific">Croceitalea dokdonensis DOKDO 023</name>
    <dbReference type="NCBI Taxonomy" id="1300341"/>
    <lineage>
        <taxon>Bacteria</taxon>
        <taxon>Pseudomonadati</taxon>
        <taxon>Bacteroidota</taxon>
        <taxon>Flavobacteriia</taxon>
        <taxon>Flavobacteriales</taxon>
        <taxon>Flavobacteriaceae</taxon>
        <taxon>Croceitalea</taxon>
    </lineage>
</organism>
<dbReference type="GO" id="GO:0016020">
    <property type="term" value="C:membrane"/>
    <property type="evidence" value="ECO:0007669"/>
    <property type="project" value="GOC"/>
</dbReference>
<dbReference type="RefSeq" id="WP_054558368.1">
    <property type="nucleotide sequence ID" value="NZ_LDJX01000002.1"/>
</dbReference>
<dbReference type="PANTHER" id="PTHR34990:SF2">
    <property type="entry name" value="BLL8164 PROTEIN"/>
    <property type="match status" value="1"/>
</dbReference>
<keyword evidence="8" id="KW-1185">Reference proteome</keyword>
<evidence type="ECO:0000256" key="3">
    <source>
        <dbReference type="ARBA" id="ARBA00022723"/>
    </source>
</evidence>
<comment type="caution">
    <text evidence="7">The sequence shown here is derived from an EMBL/GenBank/DDBJ whole genome shotgun (WGS) entry which is preliminary data.</text>
</comment>
<feature type="domain" description="Calcineurin-like phosphoesterase" evidence="6">
    <location>
        <begin position="25"/>
        <end position="232"/>
    </location>
</feature>
<evidence type="ECO:0000256" key="4">
    <source>
        <dbReference type="ARBA" id="ARBA00023136"/>
    </source>
</evidence>
<keyword evidence="4" id="KW-0472">Membrane</keyword>
<evidence type="ECO:0000256" key="1">
    <source>
        <dbReference type="ARBA" id="ARBA00022475"/>
    </source>
</evidence>
<keyword evidence="3" id="KW-0479">Metal-binding</keyword>
<dbReference type="PANTHER" id="PTHR34990">
    <property type="entry name" value="UDP-2,3-DIACYLGLUCOSAMINE HYDROLASE-RELATED"/>
    <property type="match status" value="1"/>
</dbReference>
<dbReference type="Pfam" id="PF00149">
    <property type="entry name" value="Metallophos"/>
    <property type="match status" value="1"/>
</dbReference>
<evidence type="ECO:0000313" key="7">
    <source>
        <dbReference type="EMBL" id="KPM32761.1"/>
    </source>
</evidence>
<keyword evidence="2" id="KW-0997">Cell inner membrane</keyword>
<keyword evidence="5" id="KW-0464">Manganese</keyword>
<evidence type="ECO:0000259" key="6">
    <source>
        <dbReference type="Pfam" id="PF00149"/>
    </source>
</evidence>
<accession>A0A0P7B192</accession>
<dbReference type="GO" id="GO:0009245">
    <property type="term" value="P:lipid A biosynthetic process"/>
    <property type="evidence" value="ECO:0007669"/>
    <property type="project" value="TreeGrafter"/>
</dbReference>
<dbReference type="Gene3D" id="3.60.21.10">
    <property type="match status" value="1"/>
</dbReference>
<proteinExistence type="predicted"/>
<dbReference type="Proteomes" id="UP000050280">
    <property type="component" value="Unassembled WGS sequence"/>
</dbReference>
<keyword evidence="1" id="KW-1003">Cell membrane</keyword>
<reference evidence="7 8" key="1">
    <citation type="submission" date="2015-09" db="EMBL/GenBank/DDBJ databases">
        <title>Genome sequence of the marine flavobacterium Croceitalea dokdonensis DOKDO 023 that contains proton- and sodium-pumping rhodopsins.</title>
        <authorList>
            <person name="Kwon S.-K."/>
            <person name="Lee H.K."/>
            <person name="Kwak M.-J."/>
            <person name="Kim J.F."/>
        </authorList>
    </citation>
    <scope>NUCLEOTIDE SEQUENCE [LARGE SCALE GENOMIC DNA]</scope>
    <source>
        <strain evidence="7 8">DOKDO 023</strain>
    </source>
</reference>
<gene>
    <name evidence="7" type="ORF">I595_1188</name>
</gene>